<dbReference type="CDD" id="cd03784">
    <property type="entry name" value="GT1_Gtf-like"/>
    <property type="match status" value="1"/>
</dbReference>
<evidence type="ECO:0000256" key="1">
    <source>
        <dbReference type="ARBA" id="ARBA00009995"/>
    </source>
</evidence>
<dbReference type="AlphaFoldDB" id="A0A5K0XLU4"/>
<dbReference type="Gene3D" id="3.40.50.2000">
    <property type="entry name" value="Glycogen Phosphorylase B"/>
    <property type="match status" value="2"/>
</dbReference>
<keyword evidence="2 4" id="KW-0328">Glycosyltransferase</keyword>
<organism evidence="6">
    <name type="scientific">Nymphaea colorata</name>
    <name type="common">pocket water lily</name>
    <dbReference type="NCBI Taxonomy" id="210225"/>
    <lineage>
        <taxon>Eukaryota</taxon>
        <taxon>Viridiplantae</taxon>
        <taxon>Streptophyta</taxon>
        <taxon>Embryophyta</taxon>
        <taxon>Tracheophyta</taxon>
        <taxon>Spermatophyta</taxon>
        <taxon>Magnoliopsida</taxon>
        <taxon>Nymphaeales</taxon>
        <taxon>Nymphaeaceae</taxon>
        <taxon>Nymphaea</taxon>
    </lineage>
</organism>
<comment type="similarity">
    <text evidence="1 4">Belongs to the UDP-glycosyltransferase family.</text>
</comment>
<dbReference type="EMBL" id="LR721776">
    <property type="protein sequence ID" value="VVV65817.1"/>
    <property type="molecule type" value="Genomic_DNA"/>
</dbReference>
<dbReference type="Pfam" id="PF00201">
    <property type="entry name" value="UDPGT"/>
    <property type="match status" value="1"/>
</dbReference>
<dbReference type="PANTHER" id="PTHR48048">
    <property type="entry name" value="GLYCOSYLTRANSFERASE"/>
    <property type="match status" value="1"/>
</dbReference>
<evidence type="ECO:0000256" key="5">
    <source>
        <dbReference type="RuleBase" id="RU362057"/>
    </source>
</evidence>
<accession>A0A5K0XLU4</accession>
<dbReference type="FunFam" id="3.40.50.2000:FF:000056">
    <property type="entry name" value="Glycosyltransferase"/>
    <property type="match status" value="1"/>
</dbReference>
<evidence type="ECO:0000256" key="4">
    <source>
        <dbReference type="RuleBase" id="RU003718"/>
    </source>
</evidence>
<sequence>MKATKVVLFPTPGAGHLVAMVELAKQILHHSGHTLSITILQIHPPSTSPLNSSNTSTHVQDVAASGLDIDFVELPPSDHDPEGEGVMQTLSYIESQNPALSTTLTSISAETTVSAIVLDMFCVGVAGVPAELGIPTYVLYTSGAAMLTTFLYLRTLDMTYDCDFRELKALIHIPGRSPVPASALPIPLQEKQSPSYQWFMKAAELYSKLDGLLVNTFEGLQPTPIKALTDGLCTPGSRTPPIYPVGPLLGLRLESPEHDCIKWLDRQPQSSVVFMCFGSMGALSPEQIAEIACGLESSGQRFLWSIRIRPSGAPRFSEPEDVDPREVLPEGFLERTKEKGLVWPRWAPQVAILSHPAVGGFVSHCGWNSTLESVWFGVPMIAWPLYAEQSMNAYELVNDLGLSLGVFMKEEGGGLRMKEEGGGLVKGEELEKAVWSLMEGEEGKKVREKMKEAKNMARKAVEEGGSSYSALASLVQEWTKGH</sequence>
<keyword evidence="3 4" id="KW-0808">Transferase</keyword>
<dbReference type="OrthoDB" id="5835829at2759"/>
<reference evidence="6" key="1">
    <citation type="submission" date="2019-09" db="EMBL/GenBank/DDBJ databases">
        <authorList>
            <person name="Zhang L."/>
        </authorList>
    </citation>
    <scope>NUCLEOTIDE SEQUENCE</scope>
</reference>
<protein>
    <recommendedName>
        <fullName evidence="5">Glycosyltransferase</fullName>
        <ecNumber evidence="5">2.4.1.-</ecNumber>
    </recommendedName>
</protein>
<evidence type="ECO:0000256" key="2">
    <source>
        <dbReference type="ARBA" id="ARBA00022676"/>
    </source>
</evidence>
<dbReference type="GO" id="GO:0035251">
    <property type="term" value="F:UDP-glucosyltransferase activity"/>
    <property type="evidence" value="ECO:0007669"/>
    <property type="project" value="InterPro"/>
</dbReference>
<gene>
    <name evidence="6" type="ORF">NYM_LOCUS6618</name>
</gene>
<proteinExistence type="inferred from homology"/>
<dbReference type="EC" id="2.4.1.-" evidence="5"/>
<dbReference type="InterPro" id="IPR035595">
    <property type="entry name" value="UDP_glycos_trans_CS"/>
</dbReference>
<dbReference type="InterPro" id="IPR050481">
    <property type="entry name" value="UDP-glycosyltransf_plant"/>
</dbReference>
<dbReference type="InterPro" id="IPR002213">
    <property type="entry name" value="UDP_glucos_trans"/>
</dbReference>
<evidence type="ECO:0000313" key="6">
    <source>
        <dbReference type="EMBL" id="VVV65817.1"/>
    </source>
</evidence>
<dbReference type="PROSITE" id="PS00375">
    <property type="entry name" value="UDPGT"/>
    <property type="match status" value="1"/>
</dbReference>
<dbReference type="PANTHER" id="PTHR48048:SF30">
    <property type="entry name" value="GLYCOSYLTRANSFERASE"/>
    <property type="match status" value="1"/>
</dbReference>
<dbReference type="Gramene" id="NC11G0121240.1">
    <property type="protein sequence ID" value="NC11G0121240.1:cds"/>
    <property type="gene ID" value="NC11G0121240"/>
</dbReference>
<dbReference type="SUPFAM" id="SSF53756">
    <property type="entry name" value="UDP-Glycosyltransferase/glycogen phosphorylase"/>
    <property type="match status" value="1"/>
</dbReference>
<dbReference type="OMA" id="RICRDEA"/>
<evidence type="ECO:0000256" key="3">
    <source>
        <dbReference type="ARBA" id="ARBA00022679"/>
    </source>
</evidence>
<name>A0A5K0XLU4_9MAGN</name>